<dbReference type="InterPro" id="IPR006179">
    <property type="entry name" value="5_nucleotidase/apyrase"/>
</dbReference>
<dbReference type="Gene3D" id="3.90.780.10">
    <property type="entry name" value="5'-Nucleotidase, C-terminal domain"/>
    <property type="match status" value="2"/>
</dbReference>
<evidence type="ECO:0000313" key="2">
    <source>
        <dbReference type="EMBL" id="GAA0875227.1"/>
    </source>
</evidence>
<dbReference type="PANTHER" id="PTHR11575">
    <property type="entry name" value="5'-NUCLEOTIDASE-RELATED"/>
    <property type="match status" value="1"/>
</dbReference>
<name>A0ABP3Y387_9FLAO</name>
<feature type="domain" description="5'-Nucleotidase C-terminal" evidence="1">
    <location>
        <begin position="41"/>
        <end position="110"/>
    </location>
</feature>
<evidence type="ECO:0000259" key="1">
    <source>
        <dbReference type="Pfam" id="PF02872"/>
    </source>
</evidence>
<dbReference type="Pfam" id="PF02872">
    <property type="entry name" value="5_nucleotid_C"/>
    <property type="match status" value="1"/>
</dbReference>
<accession>A0ABP3Y387</accession>
<organism evidence="2 3">
    <name type="scientific">Wandonia haliotis</name>
    <dbReference type="NCBI Taxonomy" id="574963"/>
    <lineage>
        <taxon>Bacteria</taxon>
        <taxon>Pseudomonadati</taxon>
        <taxon>Bacteroidota</taxon>
        <taxon>Flavobacteriia</taxon>
        <taxon>Flavobacteriales</taxon>
        <taxon>Crocinitomicaceae</taxon>
        <taxon>Wandonia</taxon>
    </lineage>
</organism>
<dbReference type="SUPFAM" id="SSF55816">
    <property type="entry name" value="5'-nucleotidase (syn. UDP-sugar hydrolase), C-terminal domain"/>
    <property type="match status" value="1"/>
</dbReference>
<dbReference type="InterPro" id="IPR036907">
    <property type="entry name" value="5'-Nucleotdase_C_sf"/>
</dbReference>
<evidence type="ECO:0000313" key="3">
    <source>
        <dbReference type="Proteomes" id="UP001501126"/>
    </source>
</evidence>
<reference evidence="3" key="1">
    <citation type="journal article" date="2019" name="Int. J. Syst. Evol. Microbiol.">
        <title>The Global Catalogue of Microorganisms (GCM) 10K type strain sequencing project: providing services to taxonomists for standard genome sequencing and annotation.</title>
        <authorList>
            <consortium name="The Broad Institute Genomics Platform"/>
            <consortium name="The Broad Institute Genome Sequencing Center for Infectious Disease"/>
            <person name="Wu L."/>
            <person name="Ma J."/>
        </authorList>
    </citation>
    <scope>NUCLEOTIDE SEQUENCE [LARGE SCALE GENOMIC DNA]</scope>
    <source>
        <strain evidence="3">JCM 16083</strain>
    </source>
</reference>
<dbReference type="PANTHER" id="PTHR11575:SF24">
    <property type="entry name" value="5'-NUCLEOTIDASE"/>
    <property type="match status" value="1"/>
</dbReference>
<gene>
    <name evidence="2" type="ORF">GCM10009118_16360</name>
</gene>
<sequence>MEVSDSLSGQDKIEELIRPYSDQLKSKMGERLGYAACDHVKNRPEGNLGDWVADLTLERATVDFRDSGEVKLIALFNHGGLRAPIGKGDILLSSIYELMPFDNEIVYIQLLPERWKQIHEYLRQSGGEPIAGFSYADSLWNDNFWVVTSDYLANGGDRMNFFKEPLQSVKTGRLLRDEIIDFVRENDTICVQMDGRWQ</sequence>
<keyword evidence="3" id="KW-1185">Reference proteome</keyword>
<protein>
    <recommendedName>
        <fullName evidence="1">5'-Nucleotidase C-terminal domain-containing protein</fullName>
    </recommendedName>
</protein>
<proteinExistence type="predicted"/>
<comment type="caution">
    <text evidence="2">The sequence shown here is derived from an EMBL/GenBank/DDBJ whole genome shotgun (WGS) entry which is preliminary data.</text>
</comment>
<dbReference type="Proteomes" id="UP001501126">
    <property type="component" value="Unassembled WGS sequence"/>
</dbReference>
<dbReference type="EMBL" id="BAAAFH010000011">
    <property type="protein sequence ID" value="GAA0875227.1"/>
    <property type="molecule type" value="Genomic_DNA"/>
</dbReference>
<dbReference type="InterPro" id="IPR008334">
    <property type="entry name" value="5'-Nucleotdase_C"/>
</dbReference>